<dbReference type="PANTHER" id="PTHR44998">
    <property type="match status" value="1"/>
</dbReference>
<evidence type="ECO:0000256" key="3">
    <source>
        <dbReference type="ARBA" id="ARBA00022737"/>
    </source>
</evidence>
<comment type="pathway">
    <text evidence="1">Protein modification; protein glycosylation.</text>
</comment>
<accession>A0A9P6LZK6</accession>
<dbReference type="GO" id="GO:0016757">
    <property type="term" value="F:glycosyltransferase activity"/>
    <property type="evidence" value="ECO:0007669"/>
    <property type="project" value="TreeGrafter"/>
</dbReference>
<keyword evidence="2" id="KW-0808">Transferase</keyword>
<feature type="region of interest" description="Disordered" evidence="5">
    <location>
        <begin position="446"/>
        <end position="482"/>
    </location>
</feature>
<sequence length="500" mass="53345">MRKELFPGLAENTVIFANFNQLYKIHIHRGRIADLFLDTPECNAHTTAADILWSGTPILTFPKYGHKMCSRVGASIAYATGHGNELVVGSEEEYEERAVKFAQGCRWEYVEDSVLKRQLGLANPILGGAASAGMSLVNGMGMLSTTNGHGGQPMTGVSGPMLSQPFHGASAPNGVNRLNPAAPPQFMQAQQQQQQQQQQPMVQAQQSVVHWIGHGPLMELRRDLWEKRDQSLLFDTLRWTRNLEKGLCEAWRRWETGQEFDELLESSGAAAVGGHVMMNGRRPSGLSGGASTAGSLYHKYHNGNIMVQQDGDADLTSVHNGYGVGYLQANGATTKSVMGANEGSAAGVGSLGSGPSGLLPSEDISKLGAGLRAPNSLTIAGGTNASLPLAQLATHPLSSLTASSDTISSPAAAVLPIAKQYQRHEMKISNVSGGMKIVKPSSNGSGGTFAGYGIPEGQIDPGQHGEPRRRSSSGMGLKHRVERLDQQIRRPDLGCIFVCD</sequence>
<dbReference type="OrthoDB" id="421121at2759"/>
<gene>
    <name evidence="7" type="ORF">BGZ70_009595</name>
</gene>
<dbReference type="PANTHER" id="PTHR44998:SF1">
    <property type="entry name" value="UDP-N-ACETYLGLUCOSAMINE--PEPTIDE N-ACETYLGLUCOSAMINYLTRANSFERASE 110 KDA SUBUNIT"/>
    <property type="match status" value="1"/>
</dbReference>
<dbReference type="InterPro" id="IPR029489">
    <property type="entry name" value="OGT/SEC/SPY_C"/>
</dbReference>
<keyword evidence="8" id="KW-1185">Reference proteome</keyword>
<reference evidence="7" key="1">
    <citation type="journal article" date="2020" name="Fungal Divers.">
        <title>Resolving the Mortierellaceae phylogeny through synthesis of multi-gene phylogenetics and phylogenomics.</title>
        <authorList>
            <person name="Vandepol N."/>
            <person name="Liber J."/>
            <person name="Desiro A."/>
            <person name="Na H."/>
            <person name="Kennedy M."/>
            <person name="Barry K."/>
            <person name="Grigoriev I.V."/>
            <person name="Miller A.N."/>
            <person name="O'Donnell K."/>
            <person name="Stajich J.E."/>
            <person name="Bonito G."/>
        </authorList>
    </citation>
    <scope>NUCLEOTIDE SEQUENCE</scope>
    <source>
        <strain evidence="7">CK1249</strain>
    </source>
</reference>
<feature type="domain" description="O-GlcNAc transferase C-terminal" evidence="6">
    <location>
        <begin position="26"/>
        <end position="103"/>
    </location>
</feature>
<keyword evidence="4" id="KW-0802">TPR repeat</keyword>
<dbReference type="Gene3D" id="3.40.50.2000">
    <property type="entry name" value="Glycogen Phosphorylase B"/>
    <property type="match status" value="1"/>
</dbReference>
<evidence type="ECO:0000256" key="1">
    <source>
        <dbReference type="ARBA" id="ARBA00004922"/>
    </source>
</evidence>
<protein>
    <recommendedName>
        <fullName evidence="6">O-GlcNAc transferase C-terminal domain-containing protein</fullName>
    </recommendedName>
</protein>
<organism evidence="7 8">
    <name type="scientific">Mortierella alpina</name>
    <name type="common">Oleaginous fungus</name>
    <name type="synonym">Mortierella renispora</name>
    <dbReference type="NCBI Taxonomy" id="64518"/>
    <lineage>
        <taxon>Eukaryota</taxon>
        <taxon>Fungi</taxon>
        <taxon>Fungi incertae sedis</taxon>
        <taxon>Mucoromycota</taxon>
        <taxon>Mortierellomycotina</taxon>
        <taxon>Mortierellomycetes</taxon>
        <taxon>Mortierellales</taxon>
        <taxon>Mortierellaceae</taxon>
        <taxon>Mortierella</taxon>
    </lineage>
</organism>
<keyword evidence="3" id="KW-0677">Repeat</keyword>
<evidence type="ECO:0000256" key="2">
    <source>
        <dbReference type="ARBA" id="ARBA00022679"/>
    </source>
</evidence>
<proteinExistence type="predicted"/>
<evidence type="ECO:0000256" key="5">
    <source>
        <dbReference type="SAM" id="MobiDB-lite"/>
    </source>
</evidence>
<dbReference type="GO" id="GO:0006493">
    <property type="term" value="P:protein O-linked glycosylation"/>
    <property type="evidence" value="ECO:0007669"/>
    <property type="project" value="TreeGrafter"/>
</dbReference>
<dbReference type="Proteomes" id="UP000738359">
    <property type="component" value="Unassembled WGS sequence"/>
</dbReference>
<evidence type="ECO:0000256" key="4">
    <source>
        <dbReference type="ARBA" id="ARBA00022803"/>
    </source>
</evidence>
<evidence type="ECO:0000313" key="7">
    <source>
        <dbReference type="EMBL" id="KAF9957229.1"/>
    </source>
</evidence>
<comment type="caution">
    <text evidence="7">The sequence shown here is derived from an EMBL/GenBank/DDBJ whole genome shotgun (WGS) entry which is preliminary data.</text>
</comment>
<evidence type="ECO:0000259" key="6">
    <source>
        <dbReference type="Pfam" id="PF13844"/>
    </source>
</evidence>
<dbReference type="EMBL" id="JAAAHY010000792">
    <property type="protein sequence ID" value="KAF9957229.1"/>
    <property type="molecule type" value="Genomic_DNA"/>
</dbReference>
<name>A0A9P6LZK6_MORAP</name>
<evidence type="ECO:0000313" key="8">
    <source>
        <dbReference type="Proteomes" id="UP000738359"/>
    </source>
</evidence>
<dbReference type="AlphaFoldDB" id="A0A9P6LZK6"/>
<dbReference type="Pfam" id="PF13844">
    <property type="entry name" value="Glyco_transf_41"/>
    <property type="match status" value="1"/>
</dbReference>